<sequence>MSTTDDSFSVTHDPIDIQRPSLKERWWHIMDTPENRHYTSAAVRSGGRADCD</sequence>
<name>A0A927HL69_9ENTR</name>
<evidence type="ECO:0000313" key="2">
    <source>
        <dbReference type="Proteomes" id="UP000655273"/>
    </source>
</evidence>
<accession>A0A927HL69</accession>
<dbReference type="AlphaFoldDB" id="A0A927HL69"/>
<dbReference type="EMBL" id="JACXTA010000001">
    <property type="protein sequence ID" value="MBD3707247.1"/>
    <property type="molecule type" value="Genomic_DNA"/>
</dbReference>
<proteinExistence type="predicted"/>
<reference evidence="1" key="1">
    <citation type="submission" date="2020-07" db="EMBL/GenBank/DDBJ databases">
        <title>Clinical and genomic characterization of carbapenemase-producing Enterobacterales causing secondary infections during the COVID-19 crisis at a New York City hospital.</title>
        <authorList>
            <person name="Gomez-Simmonds A."/>
            <person name="Annavajhala M.K."/>
            <person name="Uhlemann A.-C."/>
        </authorList>
    </citation>
    <scope>NUCLEOTIDE SEQUENCE</scope>
    <source>
        <strain evidence="1">NK1396</strain>
    </source>
</reference>
<dbReference type="Proteomes" id="UP000655273">
    <property type="component" value="Unassembled WGS sequence"/>
</dbReference>
<organism evidence="1 2">
    <name type="scientific">Enterobacter hormaechei</name>
    <dbReference type="NCBI Taxonomy" id="158836"/>
    <lineage>
        <taxon>Bacteria</taxon>
        <taxon>Pseudomonadati</taxon>
        <taxon>Pseudomonadota</taxon>
        <taxon>Gammaproteobacteria</taxon>
        <taxon>Enterobacterales</taxon>
        <taxon>Enterobacteriaceae</taxon>
        <taxon>Enterobacter</taxon>
        <taxon>Enterobacter cloacae complex</taxon>
    </lineage>
</organism>
<evidence type="ECO:0000313" key="1">
    <source>
        <dbReference type="EMBL" id="MBD3707247.1"/>
    </source>
</evidence>
<comment type="caution">
    <text evidence="1">The sequence shown here is derived from an EMBL/GenBank/DDBJ whole genome shotgun (WGS) entry which is preliminary data.</text>
</comment>
<protein>
    <submittedName>
        <fullName evidence="1">Uncharacterized protein</fullName>
    </submittedName>
</protein>
<gene>
    <name evidence="1" type="ORF">IE983_19565</name>
</gene>